<feature type="compositionally biased region" description="Polar residues" evidence="1">
    <location>
        <begin position="1483"/>
        <end position="1493"/>
    </location>
</feature>
<sequence length="1604" mass="178250">MIRSCRHTTRLIAMRAFESKMKISTRLSASPTSQQAPRSSRRRSLWLDCWTMYGFYKGLAEDEGLRRSESSTGMERRTTSFQPNLSNSRFQMAIPARSPFTFVALARNPSKYRPGMTNERSWQDPNELHIPELRQALSAFAVDFDRTERRTLLFQRYVRLASFESPDSVAQWLELDSLPPPFPAPKDLVVPKLRIVLALHAVEYPAQASRGHLLQLYNSLAKRFDPSGPVRRTSVTVVIPSPRPPHPNQKKRKSNPDPKKRQTKSKYQTSSESLPQSSSPPPPSTNSNCPSEEALPSHVGRTRPGKIKTRENTFFRPYQRASEQRPASSRRTSATSKRRTLSRTSRSSEGYSLRKSPRLSAAREKRSVSHASQSTEGPSQGSDNEAVIPASEGDADIKDESDDDADVDFPSAGLEEMSTRTASSLASEATSAGDPSRESSFIASDDMSRDSRSSSQTIRLETPDSRASSSHLSSQTISPETPDSRASSQEAIRVRNPEPPFEAESPFEAAPTPRCFEEITFHTLPSRESTPADLEETNRGTRQSSSSSPSQQSSGQQSPHSLGNVPTPPGNYSPSQDDHPEPVGEASLPTDRDESDAPEESSMPTGREGSESSVSTHREASEEWSMSIHRDSETGRSTGAGPDSTQEVAEDDQSEGEQEEPDDESDVGHIGSEPNPDSTQDLVPDESQREISRSQSPSHQHRDQGTPRPPASSRKRKSEPPSQWPDPSELSRAQIEAYLDDYNVAHNAGTRIARLVGSYNLLRSTLSKDDKQRPSKRPNARASPAASISIPQRRRVRARVDESSDEESVGFIYRPAPRSRPISPASPASSSNYQPSVASTESSPTSISVHSSRSTRSTRRKSGSPIEHGRQKRAKKPSDSKTQTGTKKTKKTRRRGRPSLTRNHDEGDSMNFVPVLPNRSKKRPLADPLPKSARAKKTRPGPDDPSPSDLPTRPQASTSQEEPRFVPPQVNDRSNPGAPKKRKQNQAAHDSDALSPPGPKRTRAVTDDSSASPDRQTSRRARGRQGSTKRHRQNSYSVHPSLHDEDELARQEPHAPSRSRRLIRPSVDRRHDTAASSSDHHSPQAHSSSRAQGPSQVYDSDAHSTAVPRAKRKQPDHLSPSPERSNGKRRGGPRLSLIPTNAQVHRRRHRNNRVRRNSLVIRPSFNDEEEFVPEPHPSASGIVGHWRSSLPRDLSPPPPSSPLPGHDHPRAGPVAGCSCVGVGPEILSEITRFSRVTSRLADCVERSNMASLMQSTSRDQIPASRPSGYRDLSLLARVRLHVKTLFGKTMALNCFPRPATESEKANWKRNGEDDFPDEDDQSDCSSSSGYSGDDDDPGFPYPDGPGHREASTTALKIMWRSMIKRGVVSFRPDLSRGPRDVDNKFLWDLAHSIFIKLVKAQEYPEIDLDNCSEKKILLAIMNHAKQLGRTYREAGWDPRRLDKRAVHKRREARTKRLRQARAKFVTHKARLAPLLQVIKTCTSDAETEPNSPNDMDMGSDGEPEKRLAVHHLPWRHPRIGRAFQLIDRLIDLQRQSGSREYGKTSHARLRPRNPTISNRPAPPKLSHHAYCDEWIATLTVPQLDELDVQGHSLGTALKNLEGMV</sequence>
<feature type="region of interest" description="Disordered" evidence="1">
    <location>
        <begin position="1483"/>
        <end position="1502"/>
    </location>
</feature>
<feature type="compositionally biased region" description="Basic residues" evidence="1">
    <location>
        <begin position="1144"/>
        <end position="1155"/>
    </location>
</feature>
<organism evidence="2 3">
    <name type="scientific">Puccinia graminis f. sp. tritici</name>
    <dbReference type="NCBI Taxonomy" id="56615"/>
    <lineage>
        <taxon>Eukaryota</taxon>
        <taxon>Fungi</taxon>
        <taxon>Dikarya</taxon>
        <taxon>Basidiomycota</taxon>
        <taxon>Pucciniomycotina</taxon>
        <taxon>Pucciniomycetes</taxon>
        <taxon>Pucciniales</taxon>
        <taxon>Pucciniaceae</taxon>
        <taxon>Puccinia</taxon>
    </lineage>
</organism>
<evidence type="ECO:0000313" key="2">
    <source>
        <dbReference type="EMBL" id="KAA1081682.1"/>
    </source>
</evidence>
<feature type="compositionally biased region" description="Low complexity" evidence="1">
    <location>
        <begin position="502"/>
        <end position="513"/>
    </location>
</feature>
<dbReference type="Proteomes" id="UP000325313">
    <property type="component" value="Unassembled WGS sequence"/>
</dbReference>
<dbReference type="EMBL" id="VDEP01000441">
    <property type="protein sequence ID" value="KAA1081682.1"/>
    <property type="molecule type" value="Genomic_DNA"/>
</dbReference>
<proteinExistence type="predicted"/>
<feature type="compositionally biased region" description="Acidic residues" evidence="1">
    <location>
        <begin position="393"/>
        <end position="407"/>
    </location>
</feature>
<feature type="compositionally biased region" description="Low complexity" evidence="1">
    <location>
        <begin position="419"/>
        <end position="432"/>
    </location>
</feature>
<feature type="compositionally biased region" description="Polar residues" evidence="1">
    <location>
        <begin position="369"/>
        <end position="383"/>
    </location>
</feature>
<feature type="compositionally biased region" description="Basic and acidic residues" evidence="1">
    <location>
        <begin position="1301"/>
        <end position="1312"/>
    </location>
</feature>
<feature type="region of interest" description="Disordered" evidence="1">
    <location>
        <begin position="228"/>
        <end position="732"/>
    </location>
</feature>
<feature type="compositionally biased region" description="Low complexity" evidence="1">
    <location>
        <begin position="839"/>
        <end position="855"/>
    </location>
</feature>
<feature type="compositionally biased region" description="Basic residues" evidence="1">
    <location>
        <begin position="1018"/>
        <end position="1033"/>
    </location>
</feature>
<feature type="compositionally biased region" description="Polar residues" evidence="1">
    <location>
        <begin position="465"/>
        <end position="490"/>
    </location>
</feature>
<name>A0A5B0MYJ9_PUCGR</name>
<feature type="compositionally biased region" description="Acidic residues" evidence="1">
    <location>
        <begin position="648"/>
        <end position="665"/>
    </location>
</feature>
<feature type="compositionally biased region" description="Low complexity" evidence="1">
    <location>
        <begin position="543"/>
        <end position="561"/>
    </location>
</feature>
<feature type="compositionally biased region" description="Low complexity" evidence="1">
    <location>
        <begin position="814"/>
        <end position="831"/>
    </location>
</feature>
<feature type="compositionally biased region" description="Acidic residues" evidence="1">
    <location>
        <begin position="1313"/>
        <end position="1322"/>
    </location>
</feature>
<feature type="region of interest" description="Disordered" evidence="1">
    <location>
        <begin position="765"/>
        <end position="1155"/>
    </location>
</feature>
<protein>
    <submittedName>
        <fullName evidence="2">Uncharacterized protein</fullName>
    </submittedName>
</protein>
<feature type="compositionally biased region" description="Low complexity" evidence="1">
    <location>
        <begin position="780"/>
        <end position="791"/>
    </location>
</feature>
<feature type="region of interest" description="Disordered" evidence="1">
    <location>
        <begin position="1301"/>
        <end position="1349"/>
    </location>
</feature>
<feature type="compositionally biased region" description="Polar residues" evidence="1">
    <location>
        <begin position="1084"/>
        <end position="1098"/>
    </location>
</feature>
<feature type="compositionally biased region" description="Basic residues" evidence="1">
    <location>
        <begin position="887"/>
        <end position="897"/>
    </location>
</feature>
<evidence type="ECO:0000313" key="3">
    <source>
        <dbReference type="Proteomes" id="UP000325313"/>
    </source>
</evidence>
<feature type="compositionally biased region" description="Low complexity" evidence="1">
    <location>
        <begin position="268"/>
        <end position="277"/>
    </location>
</feature>
<accession>A0A5B0MYJ9</accession>
<feature type="region of interest" description="Disordered" evidence="1">
    <location>
        <begin position="1537"/>
        <end position="1563"/>
    </location>
</feature>
<feature type="compositionally biased region" description="Basic and acidic residues" evidence="1">
    <location>
        <begin position="1066"/>
        <end position="1082"/>
    </location>
</feature>
<comment type="caution">
    <text evidence="2">The sequence shown here is derived from an EMBL/GenBank/DDBJ whole genome shotgun (WGS) entry which is preliminary data.</text>
</comment>
<feature type="region of interest" description="Disordered" evidence="1">
    <location>
        <begin position="1168"/>
        <end position="1209"/>
    </location>
</feature>
<reference evidence="2 3" key="1">
    <citation type="submission" date="2019-05" db="EMBL/GenBank/DDBJ databases">
        <title>Emergence of the Ug99 lineage of the wheat stem rust pathogen through somatic hybridization.</title>
        <authorList>
            <person name="Li F."/>
            <person name="Upadhyaya N.M."/>
            <person name="Sperschneider J."/>
            <person name="Matny O."/>
            <person name="Nguyen-Phuc H."/>
            <person name="Mago R."/>
            <person name="Raley C."/>
            <person name="Miller M.E."/>
            <person name="Silverstein K.A.T."/>
            <person name="Henningsen E."/>
            <person name="Hirsch C.D."/>
            <person name="Visser B."/>
            <person name="Pretorius Z.A."/>
            <person name="Steffenson B.J."/>
            <person name="Schwessinger B."/>
            <person name="Dodds P.N."/>
            <person name="Figueroa M."/>
        </authorList>
    </citation>
    <scope>NUCLEOTIDE SEQUENCE [LARGE SCALE GENOMIC DNA]</scope>
    <source>
        <strain evidence="2 3">Ug99</strain>
    </source>
</reference>
<gene>
    <name evidence="2" type="ORF">PGTUg99_027797</name>
</gene>
<evidence type="ECO:0000256" key="1">
    <source>
        <dbReference type="SAM" id="MobiDB-lite"/>
    </source>
</evidence>